<sequence length="413" mass="46529">MESSANRKKTKIVTTTVWRPVSTQANSSEGNYMSLNDLNEIARRLGFRIEGALKPRPKRHLNLRCMAAAPMIRFIREKENSTWKKIEEEIGVKIIFPPGKKEYITIEGISAECVTTASEKFQILIKEVIKSPALNYTHFVSLPLAIHPQLVEKLFHFQNSILGISSKNEVTCLDDDNNQDTSDEESREIPSDRAHVVAVNLKAEEGNKNPKAGPPRASKSSKLDEKTTALSALGIDKSIFIKPKTFHLTVLMLKLYNKDLVDVAANSLSSKIMHALDGQPVAVRLKGLDCMRGSFAKARVLYAPVEVIGGEDRLLRACQVIIDAFTEAGLVLEKDARQKLKLHATVMNASHRKRNKYSRRADTFDARGIVEQFGSEEWGEYLIREAHLSRRFVYDENGYYQCRVSIPFPEKSE</sequence>
<proteinExistence type="predicted"/>
<reference evidence="3" key="1">
    <citation type="journal article" date="2016" name="Nat. Genet.">
        <title>A high-quality carrot genome assembly provides new insights into carotenoid accumulation and asterid genome evolution.</title>
        <authorList>
            <person name="Iorizzo M."/>
            <person name="Ellison S."/>
            <person name="Senalik D."/>
            <person name="Zeng P."/>
            <person name="Satapoomin P."/>
            <person name="Huang J."/>
            <person name="Bowman M."/>
            <person name="Iovene M."/>
            <person name="Sanseverino W."/>
            <person name="Cavagnaro P."/>
            <person name="Yildiz M."/>
            <person name="Macko-Podgorni A."/>
            <person name="Moranska E."/>
            <person name="Grzebelus E."/>
            <person name="Grzebelus D."/>
            <person name="Ashrafi H."/>
            <person name="Zheng Z."/>
            <person name="Cheng S."/>
            <person name="Spooner D."/>
            <person name="Van Deynze A."/>
            <person name="Simon P."/>
        </authorList>
    </citation>
    <scope>NUCLEOTIDE SEQUENCE</scope>
    <source>
        <tissue evidence="3">Leaf</tissue>
    </source>
</reference>
<reference evidence="3" key="2">
    <citation type="submission" date="2022-03" db="EMBL/GenBank/DDBJ databases">
        <title>Draft title - Genomic analysis of global carrot germplasm unveils the trajectory of domestication and the origin of high carotenoid orange carrot.</title>
        <authorList>
            <person name="Iorizzo M."/>
            <person name="Ellison S."/>
            <person name="Senalik D."/>
            <person name="Macko-Podgorni A."/>
            <person name="Grzebelus D."/>
            <person name="Bostan H."/>
            <person name="Rolling W."/>
            <person name="Curaba J."/>
            <person name="Simon P."/>
        </authorList>
    </citation>
    <scope>NUCLEOTIDE SEQUENCE</scope>
    <source>
        <tissue evidence="3">Leaf</tissue>
    </source>
</reference>
<dbReference type="SUPFAM" id="SSF54791">
    <property type="entry name" value="Eukaryotic type KH-domain (KH-domain type I)"/>
    <property type="match status" value="1"/>
</dbReference>
<gene>
    <name evidence="3" type="ORF">DCAR_0208556</name>
</gene>
<evidence type="ECO:0000256" key="1">
    <source>
        <dbReference type="SAM" id="MobiDB-lite"/>
    </source>
</evidence>
<dbReference type="PANTHER" id="PTHR13360">
    <property type="entry name" value="ACTIVATING SIGNAL COINTEGRATOR 1 COMPLEX SUBUNIT 1"/>
    <property type="match status" value="1"/>
</dbReference>
<accession>A0AAF0WJC2</accession>
<dbReference type="Pfam" id="PF10469">
    <property type="entry name" value="AKAP7_NLS"/>
    <property type="match status" value="1"/>
</dbReference>
<evidence type="ECO:0000313" key="3">
    <source>
        <dbReference type="EMBL" id="WOG89318.1"/>
    </source>
</evidence>
<dbReference type="GO" id="GO:0003723">
    <property type="term" value="F:RNA binding"/>
    <property type="evidence" value="ECO:0007669"/>
    <property type="project" value="InterPro"/>
</dbReference>
<dbReference type="EMBL" id="CP093344">
    <property type="protein sequence ID" value="WOG89318.1"/>
    <property type="molecule type" value="Genomic_DNA"/>
</dbReference>
<dbReference type="PANTHER" id="PTHR13360:SF1">
    <property type="entry name" value="ACTIVATING SIGNAL COINTEGRATOR 1 COMPLEX SUBUNIT 1"/>
    <property type="match status" value="1"/>
</dbReference>
<dbReference type="InterPro" id="IPR019510">
    <property type="entry name" value="AKAP7-like_phosphoesterase"/>
</dbReference>
<protein>
    <recommendedName>
        <fullName evidence="2">A-kinase anchor protein 7-like phosphoesterase domain-containing protein</fullName>
    </recommendedName>
</protein>
<dbReference type="GO" id="GO:0006307">
    <property type="term" value="P:DNA alkylation repair"/>
    <property type="evidence" value="ECO:0007669"/>
    <property type="project" value="InterPro"/>
</dbReference>
<dbReference type="GO" id="GO:0006355">
    <property type="term" value="P:regulation of DNA-templated transcription"/>
    <property type="evidence" value="ECO:0007669"/>
    <property type="project" value="TreeGrafter"/>
</dbReference>
<dbReference type="SUPFAM" id="SSF55144">
    <property type="entry name" value="LigT-like"/>
    <property type="match status" value="1"/>
</dbReference>
<feature type="region of interest" description="Disordered" evidence="1">
    <location>
        <begin position="201"/>
        <end position="223"/>
    </location>
</feature>
<dbReference type="AlphaFoldDB" id="A0AAF0WJC2"/>
<evidence type="ECO:0000313" key="4">
    <source>
        <dbReference type="Proteomes" id="UP000077755"/>
    </source>
</evidence>
<feature type="domain" description="A-kinase anchor protein 7-like phosphoesterase" evidence="2">
    <location>
        <begin position="136"/>
        <end position="408"/>
    </location>
</feature>
<dbReference type="GO" id="GO:0005634">
    <property type="term" value="C:nucleus"/>
    <property type="evidence" value="ECO:0007669"/>
    <property type="project" value="TreeGrafter"/>
</dbReference>
<dbReference type="Gene3D" id="3.90.1140.10">
    <property type="entry name" value="Cyclic phosphodiesterase"/>
    <property type="match status" value="1"/>
</dbReference>
<dbReference type="InterPro" id="IPR009210">
    <property type="entry name" value="ASCC1"/>
</dbReference>
<dbReference type="Proteomes" id="UP000077755">
    <property type="component" value="Chromosome 2"/>
</dbReference>
<evidence type="ECO:0000259" key="2">
    <source>
        <dbReference type="Pfam" id="PF10469"/>
    </source>
</evidence>
<keyword evidence="4" id="KW-1185">Reference proteome</keyword>
<dbReference type="InterPro" id="IPR009097">
    <property type="entry name" value="Cyclic_Pdiesterase"/>
</dbReference>
<dbReference type="InterPro" id="IPR036612">
    <property type="entry name" value="KH_dom_type_1_sf"/>
</dbReference>
<name>A0AAF0WJC2_DAUCS</name>
<organism evidence="3 4">
    <name type="scientific">Daucus carota subsp. sativus</name>
    <name type="common">Carrot</name>
    <dbReference type="NCBI Taxonomy" id="79200"/>
    <lineage>
        <taxon>Eukaryota</taxon>
        <taxon>Viridiplantae</taxon>
        <taxon>Streptophyta</taxon>
        <taxon>Embryophyta</taxon>
        <taxon>Tracheophyta</taxon>
        <taxon>Spermatophyta</taxon>
        <taxon>Magnoliopsida</taxon>
        <taxon>eudicotyledons</taxon>
        <taxon>Gunneridae</taxon>
        <taxon>Pentapetalae</taxon>
        <taxon>asterids</taxon>
        <taxon>campanulids</taxon>
        <taxon>Apiales</taxon>
        <taxon>Apiaceae</taxon>
        <taxon>Apioideae</taxon>
        <taxon>Scandiceae</taxon>
        <taxon>Daucinae</taxon>
        <taxon>Daucus</taxon>
        <taxon>Daucus sect. Daucus</taxon>
    </lineage>
</organism>